<name>A0A0N0IAE4_9GAMM</name>
<dbReference type="InterPro" id="IPR045851">
    <property type="entry name" value="AMP-bd_C_sf"/>
</dbReference>
<dbReference type="InterPro" id="IPR020845">
    <property type="entry name" value="AMP-binding_CS"/>
</dbReference>
<dbReference type="PANTHER" id="PTHR43201:SF8">
    <property type="entry name" value="ACYL-COA SYNTHETASE FAMILY MEMBER 3"/>
    <property type="match status" value="1"/>
</dbReference>
<dbReference type="GO" id="GO:0006631">
    <property type="term" value="P:fatty acid metabolic process"/>
    <property type="evidence" value="ECO:0007669"/>
    <property type="project" value="TreeGrafter"/>
</dbReference>
<dbReference type="SUPFAM" id="SSF56801">
    <property type="entry name" value="Acetyl-CoA synthetase-like"/>
    <property type="match status" value="1"/>
</dbReference>
<dbReference type="AlphaFoldDB" id="A0A0N0IAE4"/>
<evidence type="ECO:0000313" key="9">
    <source>
        <dbReference type="Proteomes" id="UP000053226"/>
    </source>
</evidence>
<evidence type="ECO:0000256" key="5">
    <source>
        <dbReference type="ARBA" id="ARBA00022840"/>
    </source>
</evidence>
<dbReference type="GO" id="GO:0008756">
    <property type="term" value="F:o-succinylbenzoate-CoA ligase activity"/>
    <property type="evidence" value="ECO:0007669"/>
    <property type="project" value="UniProtKB-EC"/>
</dbReference>
<organism evidence="8 9">
    <name type="scientific">Moellerella wisconsensis ATCC 35017</name>
    <dbReference type="NCBI Taxonomy" id="1354267"/>
    <lineage>
        <taxon>Bacteria</taxon>
        <taxon>Pseudomonadati</taxon>
        <taxon>Pseudomonadota</taxon>
        <taxon>Gammaproteobacteria</taxon>
        <taxon>Enterobacterales</taxon>
        <taxon>Morganellaceae</taxon>
        <taxon>Moellerella</taxon>
    </lineage>
</organism>
<feature type="domain" description="AMP-binding enzyme C-terminal" evidence="7">
    <location>
        <begin position="452"/>
        <end position="515"/>
    </location>
</feature>
<dbReference type="PANTHER" id="PTHR43201">
    <property type="entry name" value="ACYL-COA SYNTHETASE"/>
    <property type="match status" value="1"/>
</dbReference>
<dbReference type="Pfam" id="PF13193">
    <property type="entry name" value="AMP-binding_C"/>
    <property type="match status" value="1"/>
</dbReference>
<comment type="caution">
    <text evidence="8">The sequence shown here is derived from an EMBL/GenBank/DDBJ whole genome shotgun (WGS) entry which is preliminary data.</text>
</comment>
<keyword evidence="9" id="KW-1185">Reference proteome</keyword>
<dbReference type="GO" id="GO:0009234">
    <property type="term" value="P:menaquinone biosynthetic process"/>
    <property type="evidence" value="ECO:0007669"/>
    <property type="project" value="UniProtKB-KW"/>
</dbReference>
<evidence type="ECO:0000256" key="4">
    <source>
        <dbReference type="ARBA" id="ARBA00022741"/>
    </source>
</evidence>
<dbReference type="Pfam" id="PF00501">
    <property type="entry name" value="AMP-binding"/>
    <property type="match status" value="1"/>
</dbReference>
<dbReference type="EC" id="6.2.1.26" evidence="8"/>
<dbReference type="NCBIfam" id="NF006539">
    <property type="entry name" value="PRK09029.1"/>
    <property type="match status" value="1"/>
</dbReference>
<dbReference type="RefSeq" id="WP_053908084.1">
    <property type="nucleotide sequence ID" value="NZ_CAWMUS010000017.1"/>
</dbReference>
<evidence type="ECO:0000256" key="3">
    <source>
        <dbReference type="ARBA" id="ARBA00022598"/>
    </source>
</evidence>
<comment type="similarity">
    <text evidence="1">Belongs to the ATP-dependent AMP-binding enzyme family.</text>
</comment>
<accession>A0A0N0IAE4</accession>
<dbReference type="InterPro" id="IPR000873">
    <property type="entry name" value="AMP-dep_synth/lig_dom"/>
</dbReference>
<proteinExistence type="inferred from homology"/>
<evidence type="ECO:0000259" key="6">
    <source>
        <dbReference type="Pfam" id="PF00501"/>
    </source>
</evidence>
<feature type="domain" description="AMP-dependent synthetase/ligase" evidence="6">
    <location>
        <begin position="16"/>
        <end position="381"/>
    </location>
</feature>
<dbReference type="NCBIfam" id="TIGR01923">
    <property type="entry name" value="menE"/>
    <property type="match status" value="1"/>
</dbReference>
<dbReference type="GO" id="GO:0005524">
    <property type="term" value="F:ATP binding"/>
    <property type="evidence" value="ECO:0007669"/>
    <property type="project" value="UniProtKB-KW"/>
</dbReference>
<protein>
    <submittedName>
        <fullName evidence="8">O-succinylbenzoic acid:CoA ligase</fullName>
        <ecNumber evidence="8">6.2.1.26</ecNumber>
    </submittedName>
</protein>
<dbReference type="InterPro" id="IPR025110">
    <property type="entry name" value="AMP-bd_C"/>
</dbReference>
<dbReference type="EMBL" id="LGAA01000017">
    <property type="protein sequence ID" value="KPD02963.1"/>
    <property type="molecule type" value="Genomic_DNA"/>
</dbReference>
<evidence type="ECO:0000256" key="2">
    <source>
        <dbReference type="ARBA" id="ARBA00022428"/>
    </source>
</evidence>
<gene>
    <name evidence="8" type="ORF">M992_1638</name>
</gene>
<evidence type="ECO:0000313" key="8">
    <source>
        <dbReference type="EMBL" id="KPD02963.1"/>
    </source>
</evidence>
<dbReference type="Gene3D" id="3.30.300.30">
    <property type="match status" value="1"/>
</dbReference>
<sequence length="538" mass="58757">MAVLSQFTDWPWRHWAAQRGDATALYFSADSLANSCTDSCVDSCADIGTESTEAKAIQSLSWYQLNQRIEQYSCSFVAQGVLPGHGVVLRGKNSLDLLLCQLALITCGARVLPLNPRLPIDLLAQLLPRLNIDFVLEFDSQPIILTTGSVYSATSCRTLSYPALTYDAAALCTGKLITSDAVTNKSVSGKVRTDNPLFQALPPCDLYRPATLILTSGSTGLPKAAVHHTAAHLLSAKGVLGLLTYQPQDCWLLSLPLFHVSGQGIVWRWLLRGAILAIKPSMPLAQALQGVTHASLVPTQLWRLLAQPEAHLQTLHDVLLGGAAIPTELTDAAQKQGIRCWSGYGMTEMASTICAKRADGKPGVGLPLMGKKVRLVDGEIQICADSQALGYWFDHQIVPLKCLSSEKPMQEDLQGWFATNDKGAFVDGEYQILGRLDNLFFSGGEGIQPEDIEAVIASHPQVTQCFVVPRADIEFGHRPVAVIEGTTDLCLEQLQIWLKPKLAVFQYPVAFYWLDEQLKSGGIKISRQAIKRWVAERP</sequence>
<keyword evidence="3 8" id="KW-0436">Ligase</keyword>
<evidence type="ECO:0000259" key="7">
    <source>
        <dbReference type="Pfam" id="PF13193"/>
    </source>
</evidence>
<evidence type="ECO:0000256" key="1">
    <source>
        <dbReference type="ARBA" id="ARBA00006432"/>
    </source>
</evidence>
<dbReference type="InterPro" id="IPR042099">
    <property type="entry name" value="ANL_N_sf"/>
</dbReference>
<keyword evidence="4" id="KW-0547">Nucleotide-binding</keyword>
<dbReference type="OrthoDB" id="9803968at2"/>
<dbReference type="Gene3D" id="3.40.50.12780">
    <property type="entry name" value="N-terminal domain of ligase-like"/>
    <property type="match status" value="1"/>
</dbReference>
<reference evidence="8 9" key="1">
    <citation type="submission" date="2015-07" db="EMBL/GenBank/DDBJ databases">
        <title>ATOL: Assembling a taxonomically balanced genome-scale reconstruction of the evolutionary history of the Enterobacteriaceae.</title>
        <authorList>
            <person name="Plunkett G.III."/>
            <person name="Neeno-Eckwall E.C."/>
            <person name="Glasner J.D."/>
            <person name="Perna N.T."/>
        </authorList>
    </citation>
    <scope>NUCLEOTIDE SEQUENCE [LARGE SCALE GENOMIC DNA]</scope>
    <source>
        <strain evidence="8 9">ATCC 35017</strain>
    </source>
</reference>
<dbReference type="GO" id="GO:0031956">
    <property type="term" value="F:medium-chain fatty acid-CoA ligase activity"/>
    <property type="evidence" value="ECO:0007669"/>
    <property type="project" value="TreeGrafter"/>
</dbReference>
<dbReference type="PROSITE" id="PS00455">
    <property type="entry name" value="AMP_BINDING"/>
    <property type="match status" value="1"/>
</dbReference>
<keyword evidence="5" id="KW-0067">ATP-binding</keyword>
<keyword evidence="2" id="KW-0474">Menaquinone biosynthesis</keyword>
<dbReference type="Proteomes" id="UP000053226">
    <property type="component" value="Unassembled WGS sequence"/>
</dbReference>
<dbReference type="CDD" id="cd17630">
    <property type="entry name" value="OSB_MenE-like"/>
    <property type="match status" value="1"/>
</dbReference>
<dbReference type="InterPro" id="IPR010192">
    <property type="entry name" value="MenE"/>
</dbReference>